<reference evidence="3 4" key="1">
    <citation type="submission" date="2016-06" db="EMBL/GenBank/DDBJ databases">
        <title>Revisiting the taxonomy of the Elizabethkingia Genus based on Whole-Genome Sequencing, Optical Mapping, and MALDI-TOF.</title>
        <authorList>
            <person name="Nicholson A.C."/>
        </authorList>
    </citation>
    <scope>NUCLEOTIDE SEQUENCE [LARGE SCALE GENOMIC DNA]</scope>
    <source>
        <strain evidence="3 4">G4070</strain>
    </source>
</reference>
<comment type="caution">
    <text evidence="3">The sequence shown here is derived from an EMBL/GenBank/DDBJ whole genome shotgun (WGS) entry which is preliminary data.</text>
</comment>
<dbReference type="Pfam" id="PF08241">
    <property type="entry name" value="Methyltransf_11"/>
    <property type="match status" value="1"/>
</dbReference>
<gene>
    <name evidence="3" type="ORF">BAZ10_08815</name>
</gene>
<keyword evidence="3" id="KW-0808">Transferase</keyword>
<keyword evidence="1" id="KW-1133">Transmembrane helix</keyword>
<dbReference type="SUPFAM" id="SSF53335">
    <property type="entry name" value="S-adenosyl-L-methionine-dependent methyltransferases"/>
    <property type="match status" value="1"/>
</dbReference>
<keyword evidence="1" id="KW-0812">Transmembrane</keyword>
<dbReference type="RefSeq" id="WP_078772692.1">
    <property type="nucleotide sequence ID" value="NZ_CBCSBR010000026.1"/>
</dbReference>
<name>A0A1T3MBF7_9FLAO</name>
<evidence type="ECO:0000259" key="2">
    <source>
        <dbReference type="Pfam" id="PF08241"/>
    </source>
</evidence>
<dbReference type="EMBL" id="MAHX01000018">
    <property type="protein sequence ID" value="OPC61962.1"/>
    <property type="molecule type" value="Genomic_DNA"/>
</dbReference>
<evidence type="ECO:0000256" key="1">
    <source>
        <dbReference type="SAM" id="Phobius"/>
    </source>
</evidence>
<dbReference type="CDD" id="cd02440">
    <property type="entry name" value="AdoMet_MTases"/>
    <property type="match status" value="1"/>
</dbReference>
<proteinExistence type="predicted"/>
<dbReference type="InterPro" id="IPR013216">
    <property type="entry name" value="Methyltransf_11"/>
</dbReference>
<sequence length="252" mass="29547">MEINRKPFQGVMNIIRFNWHFYVVAFVVLVCLLIIGSFLPSDLQTIINIMIILATASVMISLALSYYIYDLSGLYKLRWIQTDKQKQSLLNINAGFDETSELIKQKCPDSELSICDFYNPRLHTEVSIKRAREAYPPYPGTISAETNHLPFRDEIFDQIFAILAAHEIRDEQERILFFKQLHRILKPHGRIFITEHLRDLNNFWAYNIGFMHFHSRKTWLHTFEKAGFIVKEEQKSTPFITTFILEVNGNSL</sequence>
<dbReference type="Proteomes" id="UP000190813">
    <property type="component" value="Unassembled WGS sequence"/>
</dbReference>
<feature type="transmembrane region" description="Helical" evidence="1">
    <location>
        <begin position="21"/>
        <end position="39"/>
    </location>
</feature>
<accession>A0A1T3MBF7</accession>
<organism evidence="3 4">
    <name type="scientific">Elizabethkingia occulta</name>
    <dbReference type="NCBI Taxonomy" id="1867263"/>
    <lineage>
        <taxon>Bacteria</taxon>
        <taxon>Pseudomonadati</taxon>
        <taxon>Bacteroidota</taxon>
        <taxon>Flavobacteriia</taxon>
        <taxon>Flavobacteriales</taxon>
        <taxon>Weeksellaceae</taxon>
        <taxon>Elizabethkingia</taxon>
    </lineage>
</organism>
<dbReference type="Gene3D" id="3.40.50.150">
    <property type="entry name" value="Vaccinia Virus protein VP39"/>
    <property type="match status" value="1"/>
</dbReference>
<evidence type="ECO:0000313" key="4">
    <source>
        <dbReference type="Proteomes" id="UP000190813"/>
    </source>
</evidence>
<keyword evidence="4" id="KW-1185">Reference proteome</keyword>
<feature type="domain" description="Methyltransferase type 11" evidence="2">
    <location>
        <begin position="127"/>
        <end position="193"/>
    </location>
</feature>
<dbReference type="InterPro" id="IPR029063">
    <property type="entry name" value="SAM-dependent_MTases_sf"/>
</dbReference>
<protein>
    <submittedName>
        <fullName evidence="3">Methyltransferase</fullName>
    </submittedName>
</protein>
<evidence type="ECO:0000313" key="3">
    <source>
        <dbReference type="EMBL" id="OPC61962.1"/>
    </source>
</evidence>
<dbReference type="AlphaFoldDB" id="A0A1T3MBF7"/>
<keyword evidence="3" id="KW-0489">Methyltransferase</keyword>
<dbReference type="GO" id="GO:0032259">
    <property type="term" value="P:methylation"/>
    <property type="evidence" value="ECO:0007669"/>
    <property type="project" value="UniProtKB-KW"/>
</dbReference>
<feature type="transmembrane region" description="Helical" evidence="1">
    <location>
        <begin position="45"/>
        <end position="69"/>
    </location>
</feature>
<dbReference type="GO" id="GO:0008757">
    <property type="term" value="F:S-adenosylmethionine-dependent methyltransferase activity"/>
    <property type="evidence" value="ECO:0007669"/>
    <property type="project" value="InterPro"/>
</dbReference>
<keyword evidence="1" id="KW-0472">Membrane</keyword>